<dbReference type="Proteomes" id="UP000746471">
    <property type="component" value="Unassembled WGS sequence"/>
</dbReference>
<dbReference type="HAMAP" id="MF_01462">
    <property type="entry name" value="CbiM"/>
    <property type="match status" value="1"/>
</dbReference>
<keyword evidence="9 12" id="KW-0406">Ion transport</keyword>
<protein>
    <recommendedName>
        <fullName evidence="12">Cobalt transport protein CbiM</fullName>
    </recommendedName>
    <alternativeName>
        <fullName evidence="12">Energy-coupling factor transporter probable substrate-capture protein CbiM</fullName>
        <shortName evidence="12">ECF transporter S component CbiM</shortName>
    </alternativeName>
</protein>
<comment type="caution">
    <text evidence="13">The sequence shown here is derived from an EMBL/GenBank/DDBJ whole genome shotgun (WGS) entry which is preliminary data.</text>
</comment>
<feature type="transmembrane region" description="Helical" evidence="12">
    <location>
        <begin position="90"/>
        <end position="115"/>
    </location>
</feature>
<feature type="transmembrane region" description="Helical" evidence="12">
    <location>
        <begin position="122"/>
        <end position="141"/>
    </location>
</feature>
<evidence type="ECO:0000256" key="7">
    <source>
        <dbReference type="ARBA" id="ARBA00022729"/>
    </source>
</evidence>
<comment type="subcellular location">
    <subcellularLocation>
        <location evidence="1 12">Cell membrane</location>
        <topology evidence="1 12">Multi-pass membrane protein</topology>
    </subcellularLocation>
</comment>
<dbReference type="NCBIfam" id="TIGR00123">
    <property type="entry name" value="cbiM"/>
    <property type="match status" value="1"/>
</dbReference>
<comment type="subunit">
    <text evidence="12">Forms an energy-coupling factor (ECF) transporter complex composed of an ATP-binding protein (A component, CbiO), a transmembrane protein (T component, CbiQ) and 2 possible substrate-capture proteins (S components, CbiM and CbiN) of unknown stoichimetry.</text>
</comment>
<dbReference type="Gene3D" id="1.10.1760.20">
    <property type="match status" value="1"/>
</dbReference>
<evidence type="ECO:0000256" key="6">
    <source>
        <dbReference type="ARBA" id="ARBA00022692"/>
    </source>
</evidence>
<keyword evidence="10 12" id="KW-0472">Membrane</keyword>
<keyword evidence="3 12" id="KW-0813">Transport</keyword>
<comment type="similarity">
    <text evidence="12">Belongs to the CbiM family.</text>
</comment>
<evidence type="ECO:0000256" key="4">
    <source>
        <dbReference type="ARBA" id="ARBA00022475"/>
    </source>
</evidence>
<evidence type="ECO:0000256" key="2">
    <source>
        <dbReference type="ARBA" id="ARBA00022426"/>
    </source>
</evidence>
<keyword evidence="6 12" id="KW-0812">Transmembrane</keyword>
<evidence type="ECO:0000256" key="5">
    <source>
        <dbReference type="ARBA" id="ARBA00022573"/>
    </source>
</evidence>
<evidence type="ECO:0000256" key="8">
    <source>
        <dbReference type="ARBA" id="ARBA00022989"/>
    </source>
</evidence>
<name>A0ABS5PPQ5_9FIRM</name>
<evidence type="ECO:0000256" key="11">
    <source>
        <dbReference type="ARBA" id="ARBA00023285"/>
    </source>
</evidence>
<keyword evidence="4 12" id="KW-1003">Cell membrane</keyword>
<feature type="transmembrane region" description="Helical" evidence="12">
    <location>
        <begin position="57"/>
        <end position="78"/>
    </location>
</feature>
<dbReference type="NCBIfam" id="NF006184">
    <property type="entry name" value="PRK08319.1"/>
    <property type="match status" value="1"/>
</dbReference>
<dbReference type="RefSeq" id="WP_213237020.1">
    <property type="nucleotide sequence ID" value="NZ_JAHBCL010000017.1"/>
</dbReference>
<proteinExistence type="inferred from homology"/>
<evidence type="ECO:0000256" key="9">
    <source>
        <dbReference type="ARBA" id="ARBA00023065"/>
    </source>
</evidence>
<feature type="transmembrane region" description="Helical" evidence="12">
    <location>
        <begin position="190"/>
        <end position="216"/>
    </location>
</feature>
<reference evidence="13 14" key="1">
    <citation type="submission" date="2021-05" db="EMBL/GenBank/DDBJ databases">
        <title>Fusibacter ferrireducens sp. nov., an anaerobic, sulfur- and Fe-reducing bacterium isolated from the mangrove sediment.</title>
        <authorList>
            <person name="Qiu D."/>
        </authorList>
    </citation>
    <scope>NUCLEOTIDE SEQUENCE [LARGE SCALE GENOMIC DNA]</scope>
    <source>
        <strain evidence="13 14">DSM 12116</strain>
    </source>
</reference>
<dbReference type="InterPro" id="IPR018024">
    <property type="entry name" value="CbiM"/>
</dbReference>
<evidence type="ECO:0000256" key="10">
    <source>
        <dbReference type="ARBA" id="ARBA00023136"/>
    </source>
</evidence>
<keyword evidence="2 12" id="KW-0171">Cobalt transport</keyword>
<keyword evidence="8 12" id="KW-1133">Transmembrane helix</keyword>
<keyword evidence="11 12" id="KW-0170">Cobalt</keyword>
<dbReference type="PANTHER" id="PTHR43627:SF1">
    <property type="entry name" value="COBALT TRANSPORT PROTEIN CBIM"/>
    <property type="match status" value="1"/>
</dbReference>
<evidence type="ECO:0000256" key="1">
    <source>
        <dbReference type="ARBA" id="ARBA00004651"/>
    </source>
</evidence>
<keyword evidence="7" id="KW-0732">Signal</keyword>
<gene>
    <name evidence="12" type="primary">cbiM</name>
    <name evidence="13" type="ORF">KHM83_10755</name>
</gene>
<dbReference type="Pfam" id="PF01891">
    <property type="entry name" value="CbiM"/>
    <property type="match status" value="1"/>
</dbReference>
<evidence type="ECO:0000313" key="13">
    <source>
        <dbReference type="EMBL" id="MBS7527159.1"/>
    </source>
</evidence>
<evidence type="ECO:0000256" key="12">
    <source>
        <dbReference type="HAMAP-Rule" id="MF_01462"/>
    </source>
</evidence>
<organism evidence="13 14">
    <name type="scientific">Fusibacter paucivorans</name>
    <dbReference type="NCBI Taxonomy" id="76009"/>
    <lineage>
        <taxon>Bacteria</taxon>
        <taxon>Bacillati</taxon>
        <taxon>Bacillota</taxon>
        <taxon>Clostridia</taxon>
        <taxon>Eubacteriales</taxon>
        <taxon>Eubacteriales Family XII. Incertae Sedis</taxon>
        <taxon>Fusibacter</taxon>
    </lineage>
</organism>
<comment type="function">
    <text evidence="12">Part of the energy-coupling factor (ECF) transporter complex CbiMNOQ involved in cobalt import.</text>
</comment>
<feature type="transmembrane region" description="Helical" evidence="12">
    <location>
        <begin position="24"/>
        <end position="45"/>
    </location>
</feature>
<evidence type="ECO:0000313" key="14">
    <source>
        <dbReference type="Proteomes" id="UP000746471"/>
    </source>
</evidence>
<keyword evidence="5 12" id="KW-0169">Cobalamin biosynthesis</keyword>
<dbReference type="EMBL" id="JAHBCL010000017">
    <property type="protein sequence ID" value="MBS7527159.1"/>
    <property type="molecule type" value="Genomic_DNA"/>
</dbReference>
<evidence type="ECO:0000256" key="3">
    <source>
        <dbReference type="ARBA" id="ARBA00022448"/>
    </source>
</evidence>
<feature type="transmembrane region" description="Helical" evidence="12">
    <location>
        <begin position="153"/>
        <end position="178"/>
    </location>
</feature>
<comment type="pathway">
    <text evidence="12">Cofactor biosynthesis; adenosylcobalamin biosynthesis.</text>
</comment>
<accession>A0ABS5PPQ5</accession>
<dbReference type="PANTHER" id="PTHR43627">
    <property type="match status" value="1"/>
</dbReference>
<sequence>MLTAALPATQLTYAMHIAEGFLPKMWALVWYIVFIPFFVLSVRTLSKKFNEDSANKLLFALMAAFAFTLSSLKIPSIAGSCSHPTGMGLGAILLGPLPMVAIGTIVLLLQALLIAHGGITTLGANATSMAIAGPFVSFFLFKLLKRLNVNTKVAIFFAAMFGDLATYLVTSIQLGTAFANGNLAMSITKFMGVFMVTQLPISIAEGLLTVVVYNLLTESKQFPIFQGGISK</sequence>
<keyword evidence="14" id="KW-1185">Reference proteome</keyword>
<dbReference type="InterPro" id="IPR002751">
    <property type="entry name" value="CbiM/NikMN"/>
</dbReference>